<keyword evidence="3 5" id="KW-1133">Transmembrane helix</keyword>
<dbReference type="PANTHER" id="PTHR43847:SF1">
    <property type="entry name" value="BLL3993 PROTEIN"/>
    <property type="match status" value="1"/>
</dbReference>
<dbReference type="InterPro" id="IPR052527">
    <property type="entry name" value="Metal_cation-efflux_comp"/>
</dbReference>
<keyword evidence="4 5" id="KW-0472">Membrane</keyword>
<dbReference type="EMBL" id="JBHSIU010000041">
    <property type="protein sequence ID" value="MFC5002601.1"/>
    <property type="molecule type" value="Genomic_DNA"/>
</dbReference>
<evidence type="ECO:0000256" key="3">
    <source>
        <dbReference type="ARBA" id="ARBA00022989"/>
    </source>
</evidence>
<accession>A0ABV9W4H6</accession>
<dbReference type="Pfam" id="PF04191">
    <property type="entry name" value="PEMT"/>
    <property type="match status" value="1"/>
</dbReference>
<dbReference type="GO" id="GO:0032259">
    <property type="term" value="P:methylation"/>
    <property type="evidence" value="ECO:0007669"/>
    <property type="project" value="UniProtKB-KW"/>
</dbReference>
<feature type="transmembrane region" description="Helical" evidence="5">
    <location>
        <begin position="20"/>
        <end position="40"/>
    </location>
</feature>
<sequence length="159" mass="17115">MAVQAEPNRGARVIFIPPPLYYVAGLVAGAALDRLAGLSIGGRPVTVVAGAALAGVGLLLTGGGVFGVIGHRTTIVPHHRVASLVTTGAYRLSRNPMYTGLAVIYLGVALVIGSWWPVVLWPAVLLAVHRLVIRPEERYLEQRFGPAYAEYRARVRRWL</sequence>
<dbReference type="EC" id="2.1.1.100" evidence="6"/>
<evidence type="ECO:0000256" key="5">
    <source>
        <dbReference type="SAM" id="Phobius"/>
    </source>
</evidence>
<evidence type="ECO:0000256" key="1">
    <source>
        <dbReference type="ARBA" id="ARBA00004127"/>
    </source>
</evidence>
<keyword evidence="6" id="KW-0489">Methyltransferase</keyword>
<protein>
    <submittedName>
        <fullName evidence="6">Methyltransferase family protein</fullName>
        <ecNumber evidence="6">2.1.1.100</ecNumber>
        <ecNumber evidence="6">2.1.1.334</ecNumber>
    </submittedName>
</protein>
<dbReference type="RefSeq" id="WP_380120791.1">
    <property type="nucleotide sequence ID" value="NZ_JBHSIU010000041.1"/>
</dbReference>
<feature type="transmembrane region" description="Helical" evidence="5">
    <location>
        <begin position="102"/>
        <end position="128"/>
    </location>
</feature>
<dbReference type="PANTHER" id="PTHR43847">
    <property type="entry name" value="BLL3993 PROTEIN"/>
    <property type="match status" value="1"/>
</dbReference>
<dbReference type="GO" id="GO:0004671">
    <property type="term" value="F:protein C-terminal S-isoprenylcysteine carboxyl O-methyltransferase activity"/>
    <property type="evidence" value="ECO:0007669"/>
    <property type="project" value="UniProtKB-EC"/>
</dbReference>
<evidence type="ECO:0000256" key="4">
    <source>
        <dbReference type="ARBA" id="ARBA00023136"/>
    </source>
</evidence>
<reference evidence="7" key="1">
    <citation type="journal article" date="2019" name="Int. J. Syst. Evol. Microbiol.">
        <title>The Global Catalogue of Microorganisms (GCM) 10K type strain sequencing project: providing services to taxonomists for standard genome sequencing and annotation.</title>
        <authorList>
            <consortium name="The Broad Institute Genomics Platform"/>
            <consortium name="The Broad Institute Genome Sequencing Center for Infectious Disease"/>
            <person name="Wu L."/>
            <person name="Ma J."/>
        </authorList>
    </citation>
    <scope>NUCLEOTIDE SEQUENCE [LARGE SCALE GENOMIC DNA]</scope>
    <source>
        <strain evidence="7">CGMCC 4.7152</strain>
    </source>
</reference>
<keyword evidence="7" id="KW-1185">Reference proteome</keyword>
<organism evidence="6 7">
    <name type="scientific">Dactylosporangium cerinum</name>
    <dbReference type="NCBI Taxonomy" id="1434730"/>
    <lineage>
        <taxon>Bacteria</taxon>
        <taxon>Bacillati</taxon>
        <taxon>Actinomycetota</taxon>
        <taxon>Actinomycetes</taxon>
        <taxon>Micromonosporales</taxon>
        <taxon>Micromonosporaceae</taxon>
        <taxon>Dactylosporangium</taxon>
    </lineage>
</organism>
<proteinExistence type="predicted"/>
<dbReference type="EC" id="2.1.1.334" evidence="6"/>
<feature type="transmembrane region" description="Helical" evidence="5">
    <location>
        <begin position="47"/>
        <end position="69"/>
    </location>
</feature>
<evidence type="ECO:0000313" key="6">
    <source>
        <dbReference type="EMBL" id="MFC5002601.1"/>
    </source>
</evidence>
<evidence type="ECO:0000256" key="2">
    <source>
        <dbReference type="ARBA" id="ARBA00022692"/>
    </source>
</evidence>
<gene>
    <name evidence="6" type="ORF">ACFPIJ_32810</name>
</gene>
<dbReference type="Gene3D" id="1.20.120.1630">
    <property type="match status" value="1"/>
</dbReference>
<evidence type="ECO:0000313" key="7">
    <source>
        <dbReference type="Proteomes" id="UP001595912"/>
    </source>
</evidence>
<keyword evidence="6" id="KW-0808">Transferase</keyword>
<dbReference type="Proteomes" id="UP001595912">
    <property type="component" value="Unassembled WGS sequence"/>
</dbReference>
<name>A0ABV9W4H6_9ACTN</name>
<comment type="caution">
    <text evidence="6">The sequence shown here is derived from an EMBL/GenBank/DDBJ whole genome shotgun (WGS) entry which is preliminary data.</text>
</comment>
<dbReference type="InterPro" id="IPR007318">
    <property type="entry name" value="Phopholipid_MeTrfase"/>
</dbReference>
<comment type="subcellular location">
    <subcellularLocation>
        <location evidence="1">Endomembrane system</location>
        <topology evidence="1">Multi-pass membrane protein</topology>
    </subcellularLocation>
</comment>
<keyword evidence="2 5" id="KW-0812">Transmembrane</keyword>